<evidence type="ECO:0000259" key="2">
    <source>
        <dbReference type="PROSITE" id="PS50850"/>
    </source>
</evidence>
<gene>
    <name evidence="3" type="ORF">METZ01_LOCUS385237</name>
</gene>
<dbReference type="InterPro" id="IPR011701">
    <property type="entry name" value="MFS"/>
</dbReference>
<dbReference type="PANTHER" id="PTHR11360:SF290">
    <property type="entry name" value="MONOCARBOXYLATE MFS PERMEASE"/>
    <property type="match status" value="1"/>
</dbReference>
<dbReference type="InterPro" id="IPR020846">
    <property type="entry name" value="MFS_dom"/>
</dbReference>
<evidence type="ECO:0000313" key="3">
    <source>
        <dbReference type="EMBL" id="SVD32383.1"/>
    </source>
</evidence>
<feature type="transmembrane region" description="Helical" evidence="1">
    <location>
        <begin position="177"/>
        <end position="199"/>
    </location>
</feature>
<dbReference type="EMBL" id="UINC01143448">
    <property type="protein sequence ID" value="SVD32383.1"/>
    <property type="molecule type" value="Genomic_DNA"/>
</dbReference>
<dbReference type="InterPro" id="IPR050327">
    <property type="entry name" value="Proton-linked_MCT"/>
</dbReference>
<organism evidence="3">
    <name type="scientific">marine metagenome</name>
    <dbReference type="NCBI Taxonomy" id="408172"/>
    <lineage>
        <taxon>unclassified sequences</taxon>
        <taxon>metagenomes</taxon>
        <taxon>ecological metagenomes</taxon>
    </lineage>
</organism>
<keyword evidence="1" id="KW-0812">Transmembrane</keyword>
<accession>A0A382UDQ8</accession>
<feature type="domain" description="Major facilitator superfamily (MFS) profile" evidence="2">
    <location>
        <begin position="1"/>
        <end position="265"/>
    </location>
</feature>
<dbReference type="PROSITE" id="PS50850">
    <property type="entry name" value="MFS"/>
    <property type="match status" value="1"/>
</dbReference>
<feature type="transmembrane region" description="Helical" evidence="1">
    <location>
        <begin position="153"/>
        <end position="171"/>
    </location>
</feature>
<evidence type="ECO:0000256" key="1">
    <source>
        <dbReference type="SAM" id="Phobius"/>
    </source>
</evidence>
<reference evidence="3" key="1">
    <citation type="submission" date="2018-05" db="EMBL/GenBank/DDBJ databases">
        <authorList>
            <person name="Lanie J.A."/>
            <person name="Ng W.-L."/>
            <person name="Kazmierczak K.M."/>
            <person name="Andrzejewski T.M."/>
            <person name="Davidsen T.M."/>
            <person name="Wayne K.J."/>
            <person name="Tettelin H."/>
            <person name="Glass J.I."/>
            <person name="Rusch D."/>
            <person name="Podicherti R."/>
            <person name="Tsui H.-C.T."/>
            <person name="Winkler M.E."/>
        </authorList>
    </citation>
    <scope>NUCLEOTIDE SEQUENCE</scope>
</reference>
<feature type="transmembrane region" description="Helical" evidence="1">
    <location>
        <begin position="88"/>
        <end position="108"/>
    </location>
</feature>
<dbReference type="GO" id="GO:0022857">
    <property type="term" value="F:transmembrane transporter activity"/>
    <property type="evidence" value="ECO:0007669"/>
    <property type="project" value="InterPro"/>
</dbReference>
<dbReference type="AlphaFoldDB" id="A0A382UDQ8"/>
<keyword evidence="1" id="KW-0472">Membrane</keyword>
<sequence>SCGILVVPTLSSYMITLTDWRVSLLTLGASMFVLIIIAARFMVRDPELLGLQTDGKETLTTDENLGLSEVLNEATGWTLTEARSTLSFWLFLLTFAVILLTTTIPFVHVPVFARDIGLSAIGGSMAVSISGLFALIGSISLGTLSDRIGPKQAVLLSLCVQVVAFLIFLVTKDMVTLYLGAAAFGFFYGGIASLFPALVGDLFGRAHAGAIGGFIFGGAGIIGAWGPAVAGYLRDVDGDYRRAFILCALTIACSLVLFLVLPRPKREP</sequence>
<name>A0A382UDQ8_9ZZZZ</name>
<dbReference type="SUPFAM" id="SSF103473">
    <property type="entry name" value="MFS general substrate transporter"/>
    <property type="match status" value="1"/>
</dbReference>
<dbReference type="InterPro" id="IPR036259">
    <property type="entry name" value="MFS_trans_sf"/>
</dbReference>
<dbReference type="Pfam" id="PF07690">
    <property type="entry name" value="MFS_1"/>
    <property type="match status" value="1"/>
</dbReference>
<feature type="non-terminal residue" evidence="3">
    <location>
        <position position="1"/>
    </location>
</feature>
<proteinExistence type="predicted"/>
<feature type="transmembrane region" description="Helical" evidence="1">
    <location>
        <begin position="20"/>
        <end position="43"/>
    </location>
</feature>
<feature type="transmembrane region" description="Helical" evidence="1">
    <location>
        <begin position="120"/>
        <end position="141"/>
    </location>
</feature>
<dbReference type="Gene3D" id="1.20.1250.20">
    <property type="entry name" value="MFS general substrate transporter like domains"/>
    <property type="match status" value="1"/>
</dbReference>
<keyword evidence="1" id="KW-1133">Transmembrane helix</keyword>
<protein>
    <recommendedName>
        <fullName evidence="2">Major facilitator superfamily (MFS) profile domain-containing protein</fullName>
    </recommendedName>
</protein>
<dbReference type="PANTHER" id="PTHR11360">
    <property type="entry name" value="MONOCARBOXYLATE TRANSPORTER"/>
    <property type="match status" value="1"/>
</dbReference>
<feature type="transmembrane region" description="Helical" evidence="1">
    <location>
        <begin position="243"/>
        <end position="261"/>
    </location>
</feature>
<feature type="transmembrane region" description="Helical" evidence="1">
    <location>
        <begin position="211"/>
        <end position="231"/>
    </location>
</feature>